<reference evidence="1" key="1">
    <citation type="submission" date="2021-06" db="EMBL/GenBank/DDBJ databases">
        <authorList>
            <person name="Kallberg Y."/>
            <person name="Tangrot J."/>
            <person name="Rosling A."/>
        </authorList>
    </citation>
    <scope>NUCLEOTIDE SEQUENCE</scope>
    <source>
        <strain evidence="1">IL203A</strain>
    </source>
</reference>
<evidence type="ECO:0000313" key="1">
    <source>
        <dbReference type="EMBL" id="CAG8661184.1"/>
    </source>
</evidence>
<gene>
    <name evidence="1" type="ORF">DHETER_LOCUS9760</name>
</gene>
<evidence type="ECO:0000313" key="2">
    <source>
        <dbReference type="Proteomes" id="UP000789702"/>
    </source>
</evidence>
<accession>A0ACA9NKK4</accession>
<dbReference type="Proteomes" id="UP000789702">
    <property type="component" value="Unassembled WGS sequence"/>
</dbReference>
<name>A0ACA9NKK4_9GLOM</name>
<sequence length="63" mass="7303">AYKFWKNSNDKSARDLFFASLVHLPVILALMMAHKKDQGIIINNEILDVNEKELEKVMLELES</sequence>
<protein>
    <submittedName>
        <fullName evidence="1">15984_t:CDS:1</fullName>
    </submittedName>
</protein>
<comment type="caution">
    <text evidence="1">The sequence shown here is derived from an EMBL/GenBank/DDBJ whole genome shotgun (WGS) entry which is preliminary data.</text>
</comment>
<feature type="non-terminal residue" evidence="1">
    <location>
        <position position="1"/>
    </location>
</feature>
<dbReference type="EMBL" id="CAJVPU010017706">
    <property type="protein sequence ID" value="CAG8661184.1"/>
    <property type="molecule type" value="Genomic_DNA"/>
</dbReference>
<organism evidence="1 2">
    <name type="scientific">Dentiscutata heterogama</name>
    <dbReference type="NCBI Taxonomy" id="1316150"/>
    <lineage>
        <taxon>Eukaryota</taxon>
        <taxon>Fungi</taxon>
        <taxon>Fungi incertae sedis</taxon>
        <taxon>Mucoromycota</taxon>
        <taxon>Glomeromycotina</taxon>
        <taxon>Glomeromycetes</taxon>
        <taxon>Diversisporales</taxon>
        <taxon>Gigasporaceae</taxon>
        <taxon>Dentiscutata</taxon>
    </lineage>
</organism>
<proteinExistence type="predicted"/>
<keyword evidence="2" id="KW-1185">Reference proteome</keyword>